<dbReference type="eggNOG" id="COG1187">
    <property type="taxonomic scope" value="Bacteria"/>
</dbReference>
<accession>A0A059ZSP7</accession>
<dbReference type="Pfam" id="PF01479">
    <property type="entry name" value="S4"/>
    <property type="match status" value="1"/>
</dbReference>
<dbReference type="Gene3D" id="3.10.290.10">
    <property type="entry name" value="RNA-binding S4 domain"/>
    <property type="match status" value="1"/>
</dbReference>
<dbReference type="SUPFAM" id="SSF55174">
    <property type="entry name" value="Alpha-L RNA-binding motif"/>
    <property type="match status" value="1"/>
</dbReference>
<dbReference type="InterPro" id="IPR050343">
    <property type="entry name" value="RsuA_PseudoU_synthase"/>
</dbReference>
<dbReference type="GO" id="GO:0016829">
    <property type="term" value="F:lyase activity"/>
    <property type="evidence" value="ECO:0007669"/>
    <property type="project" value="UniProtKB-KW"/>
</dbReference>
<dbReference type="EMBL" id="CP005986">
    <property type="protein sequence ID" value="AIA54665.1"/>
    <property type="molecule type" value="Genomic_DNA"/>
</dbReference>
<dbReference type="InterPro" id="IPR036986">
    <property type="entry name" value="S4_RNA-bd_sf"/>
</dbReference>
<dbReference type="GO" id="GO:0003723">
    <property type="term" value="F:RNA binding"/>
    <property type="evidence" value="ECO:0007669"/>
    <property type="project" value="UniProtKB-KW"/>
</dbReference>
<dbReference type="RefSeq" id="WP_004871017.1">
    <property type="nucleotide sequence ID" value="NZ_CP005986.1"/>
</dbReference>
<dbReference type="GO" id="GO:0120159">
    <property type="term" value="F:rRNA pseudouridine synthase activity"/>
    <property type="evidence" value="ECO:0007669"/>
    <property type="project" value="UniProtKB-ARBA"/>
</dbReference>
<dbReference type="InterPro" id="IPR018496">
    <property type="entry name" value="PsdUridine_synth_RsuA/RluB_CS"/>
</dbReference>
<dbReference type="Pfam" id="PF00849">
    <property type="entry name" value="PseudoU_synth_2"/>
    <property type="match status" value="1"/>
</dbReference>
<dbReference type="SUPFAM" id="SSF55120">
    <property type="entry name" value="Pseudouridine synthase"/>
    <property type="match status" value="1"/>
</dbReference>
<evidence type="ECO:0000259" key="7">
    <source>
        <dbReference type="Pfam" id="PF01479"/>
    </source>
</evidence>
<proteinExistence type="inferred from homology"/>
<evidence type="ECO:0000259" key="6">
    <source>
        <dbReference type="Pfam" id="PF00849"/>
    </source>
</evidence>
<dbReference type="NCBIfam" id="TIGR00093">
    <property type="entry name" value="pseudouridine synthase"/>
    <property type="match status" value="1"/>
</dbReference>
<protein>
    <recommendedName>
        <fullName evidence="5">Pseudouridine synthase</fullName>
        <ecNumber evidence="5">5.4.99.-</ecNumber>
    </recommendedName>
</protein>
<dbReference type="InterPro" id="IPR020094">
    <property type="entry name" value="TruA/RsuA/RluB/E/F_N"/>
</dbReference>
<dbReference type="Proteomes" id="UP000005522">
    <property type="component" value="Chromosome"/>
</dbReference>
<keyword evidence="2 4" id="KW-0694">RNA-binding</keyword>
<dbReference type="InterPro" id="IPR006145">
    <property type="entry name" value="PsdUridine_synth_RsuA/RluA"/>
</dbReference>
<dbReference type="GO" id="GO:0000455">
    <property type="term" value="P:enzyme-directed rRNA pseudouridine synthesis"/>
    <property type="evidence" value="ECO:0007669"/>
    <property type="project" value="UniProtKB-ARBA"/>
</dbReference>
<evidence type="ECO:0000313" key="9">
    <source>
        <dbReference type="Proteomes" id="UP000005522"/>
    </source>
</evidence>
<dbReference type="KEGG" id="acz:Acaty_c0788"/>
<dbReference type="PROSITE" id="PS01149">
    <property type="entry name" value="PSI_RSU"/>
    <property type="match status" value="1"/>
</dbReference>
<dbReference type="PROSITE" id="PS50889">
    <property type="entry name" value="S4"/>
    <property type="match status" value="1"/>
</dbReference>
<feature type="domain" description="RNA-binding S4" evidence="7">
    <location>
        <begin position="6"/>
        <end position="49"/>
    </location>
</feature>
<dbReference type="InterPro" id="IPR042092">
    <property type="entry name" value="PsdUridine_s_RsuA/RluB/E/F_cat"/>
</dbReference>
<evidence type="ECO:0000256" key="5">
    <source>
        <dbReference type="RuleBase" id="RU003887"/>
    </source>
</evidence>
<dbReference type="EC" id="5.4.99.-" evidence="5"/>
<evidence type="ECO:0000256" key="2">
    <source>
        <dbReference type="ARBA" id="ARBA00022884"/>
    </source>
</evidence>
<gene>
    <name evidence="8" type="ORF">Acaty_c0788</name>
</gene>
<keyword evidence="8" id="KW-0456">Lyase</keyword>
<name>A0A059ZSP7_ACICK</name>
<dbReference type="PANTHER" id="PTHR47683">
    <property type="entry name" value="PSEUDOURIDINE SYNTHASE FAMILY PROTEIN-RELATED"/>
    <property type="match status" value="1"/>
</dbReference>
<evidence type="ECO:0000256" key="4">
    <source>
        <dbReference type="PROSITE-ProRule" id="PRU00182"/>
    </source>
</evidence>
<keyword evidence="3 5" id="KW-0413">Isomerase</keyword>
<dbReference type="InterPro" id="IPR000748">
    <property type="entry name" value="PsdUridine_synth_RsuA/RluB/E/F"/>
</dbReference>
<sequence>MAAPQERLDRLFSRLGYGSRSELREWLRAGRVSVGSRPVGSPSLRVDPKLVQIDGQPLDHPEGLYLLYHKPRGKVCAHGEPRSVYGDFPAAWSVRRPAINTVGRLDADTSGVLLVTDDGGWLHRWTHPRRAVPRTYRVGLAEPITDGALAQLRSGKLLLAGETSPCLPADVEVLAPRHLRLTLREGRYHEVRRMLAALGNRVDTLHREAFGPFRVDDLPSGSWRLLDPHEASLP</sequence>
<evidence type="ECO:0000256" key="3">
    <source>
        <dbReference type="ARBA" id="ARBA00023235"/>
    </source>
</evidence>
<dbReference type="InterPro" id="IPR020103">
    <property type="entry name" value="PsdUridine_synth_cat_dom_sf"/>
</dbReference>
<dbReference type="InterPro" id="IPR002942">
    <property type="entry name" value="S4_RNA-bd"/>
</dbReference>
<feature type="domain" description="Pseudouridine synthase RsuA/RluA-like" evidence="6">
    <location>
        <begin position="65"/>
        <end position="197"/>
    </location>
</feature>
<dbReference type="AlphaFoldDB" id="A0A059ZSP7"/>
<dbReference type="PANTHER" id="PTHR47683:SF3">
    <property type="entry name" value="RIBOSOMAL LARGE SUBUNIT PSEUDOURIDINE SYNTHASE B"/>
    <property type="match status" value="1"/>
</dbReference>
<dbReference type="Gene3D" id="3.30.70.580">
    <property type="entry name" value="Pseudouridine synthase I, catalytic domain, N-terminal subdomain"/>
    <property type="match status" value="1"/>
</dbReference>
<dbReference type="CDD" id="cd00165">
    <property type="entry name" value="S4"/>
    <property type="match status" value="1"/>
</dbReference>
<dbReference type="HOGENOM" id="CLU_024979_1_2_6"/>
<evidence type="ECO:0000313" key="8">
    <source>
        <dbReference type="EMBL" id="AIA54665.1"/>
    </source>
</evidence>
<reference evidence="8 9" key="1">
    <citation type="journal article" date="2009" name="J. Bacteriol.">
        <title>Draft genome sequence of the extremely acidophilic bacterium Acidithiobacillus caldus ATCC 51756 reveals metabolic versatility in the genus Acidithiobacillus.</title>
        <authorList>
            <person name="Valdes J."/>
            <person name="Quatrini R."/>
            <person name="Hallberg K."/>
            <person name="Dopson M."/>
            <person name="Valenzuela P.D."/>
            <person name="Holmes D.S."/>
        </authorList>
    </citation>
    <scope>NUCLEOTIDE SEQUENCE [LARGE SCALE GENOMIC DNA]</scope>
    <source>
        <strain evidence="9">ATCC 51756 / DSM 8584 / KU</strain>
    </source>
</reference>
<organism evidence="8 9">
    <name type="scientific">Acidithiobacillus caldus (strain ATCC 51756 / DSM 8584 / KU)</name>
    <dbReference type="NCBI Taxonomy" id="637389"/>
    <lineage>
        <taxon>Bacteria</taxon>
        <taxon>Pseudomonadati</taxon>
        <taxon>Pseudomonadota</taxon>
        <taxon>Acidithiobacillia</taxon>
        <taxon>Acidithiobacillales</taxon>
        <taxon>Acidithiobacillaceae</taxon>
        <taxon>Acidithiobacillus</taxon>
    </lineage>
</organism>
<dbReference type="Gene3D" id="3.30.70.1560">
    <property type="entry name" value="Alpha-L RNA-binding motif"/>
    <property type="match status" value="1"/>
</dbReference>
<comment type="similarity">
    <text evidence="1 5">Belongs to the pseudouridine synthase RsuA family.</text>
</comment>
<evidence type="ECO:0000256" key="1">
    <source>
        <dbReference type="ARBA" id="ARBA00008348"/>
    </source>
</evidence>